<comment type="subcellular location">
    <subcellularLocation>
        <location evidence="1">Cytoplasm</location>
    </subcellularLocation>
</comment>
<comment type="catalytic activity">
    <reaction evidence="10">
        <text>1-hexadecanoyl-sn-glycero-3-phosphocholine + H2O = sn-glycerol 3-phosphocholine + hexadecanoate + H(+)</text>
        <dbReference type="Rhea" id="RHEA:40435"/>
        <dbReference type="ChEBI" id="CHEBI:7896"/>
        <dbReference type="ChEBI" id="CHEBI:15377"/>
        <dbReference type="ChEBI" id="CHEBI:15378"/>
        <dbReference type="ChEBI" id="CHEBI:16870"/>
        <dbReference type="ChEBI" id="CHEBI:72998"/>
    </reaction>
    <physiologicalReaction direction="left-to-right" evidence="10">
        <dbReference type="Rhea" id="RHEA:40436"/>
    </physiologicalReaction>
</comment>
<evidence type="ECO:0000256" key="8">
    <source>
        <dbReference type="ARBA" id="ARBA00031195"/>
    </source>
</evidence>
<dbReference type="PANTHER" id="PTHR10655:SF68">
    <property type="entry name" value="PALMITOYL-PROTEIN HYDROLASE"/>
    <property type="match status" value="1"/>
</dbReference>
<dbReference type="AlphaFoldDB" id="A0A1X7VNA0"/>
<comment type="similarity">
    <text evidence="2">Belongs to the AB hydrolase superfamily. AB hydrolase 2 family.</text>
</comment>
<dbReference type="GO" id="GO:0006631">
    <property type="term" value="P:fatty acid metabolic process"/>
    <property type="evidence" value="ECO:0007669"/>
    <property type="project" value="UniProtKB-KW"/>
</dbReference>
<accession>A0A1X7VNA0</accession>
<dbReference type="GO" id="GO:0008474">
    <property type="term" value="F:palmitoyl-(protein) hydrolase activity"/>
    <property type="evidence" value="ECO:0007669"/>
    <property type="project" value="UniProtKB-EC"/>
</dbReference>
<dbReference type="InterPro" id="IPR029058">
    <property type="entry name" value="AB_hydrolase_fold"/>
</dbReference>
<dbReference type="eggNOG" id="KOG2112">
    <property type="taxonomic scope" value="Eukaryota"/>
</dbReference>
<evidence type="ECO:0000256" key="7">
    <source>
        <dbReference type="ARBA" id="ARBA00023098"/>
    </source>
</evidence>
<dbReference type="GO" id="GO:0005737">
    <property type="term" value="C:cytoplasm"/>
    <property type="evidence" value="ECO:0007669"/>
    <property type="project" value="UniProtKB-SubCell"/>
</dbReference>
<evidence type="ECO:0000256" key="4">
    <source>
        <dbReference type="ARBA" id="ARBA00022490"/>
    </source>
</evidence>
<dbReference type="FunCoup" id="A0A1X7VNA0">
    <property type="interactions" value="718"/>
</dbReference>
<dbReference type="Pfam" id="PF02230">
    <property type="entry name" value="Abhydrolase_2"/>
    <property type="match status" value="1"/>
</dbReference>
<dbReference type="EnsemblMetazoa" id="Aqu2.1.41359_001">
    <property type="protein sequence ID" value="Aqu2.1.41359_001"/>
    <property type="gene ID" value="Aqu2.1.41359"/>
</dbReference>
<keyword evidence="4" id="KW-0963">Cytoplasm</keyword>
<evidence type="ECO:0000256" key="1">
    <source>
        <dbReference type="ARBA" id="ARBA00004496"/>
    </source>
</evidence>
<keyword evidence="7" id="KW-0443">Lipid metabolism</keyword>
<dbReference type="EnsemblMetazoa" id="XM_003383443.2">
    <property type="protein sequence ID" value="XP_003383491.1"/>
    <property type="gene ID" value="LOC100634971"/>
</dbReference>
<feature type="domain" description="Phospholipase/carboxylesterase/thioesterase" evidence="11">
    <location>
        <begin position="16"/>
        <end position="226"/>
    </location>
</feature>
<evidence type="ECO:0000259" key="11">
    <source>
        <dbReference type="Pfam" id="PF02230"/>
    </source>
</evidence>
<evidence type="ECO:0000256" key="10">
    <source>
        <dbReference type="ARBA" id="ARBA00048656"/>
    </source>
</evidence>
<dbReference type="InParanoid" id="A0A1X7VNA0"/>
<evidence type="ECO:0000313" key="12">
    <source>
        <dbReference type="EnsemblMetazoa" id="Aqu2.1.41359_001"/>
    </source>
</evidence>
<dbReference type="KEGG" id="aqu:100634971"/>
<dbReference type="Gene3D" id="3.40.50.1820">
    <property type="entry name" value="alpha/beta hydrolase"/>
    <property type="match status" value="1"/>
</dbReference>
<dbReference type="EC" id="3.1.2.22" evidence="3"/>
<dbReference type="FunFam" id="3.40.50.1820:FF:000010">
    <property type="entry name" value="Acyl-protein thioesterase 2"/>
    <property type="match status" value="1"/>
</dbReference>
<dbReference type="PANTHER" id="PTHR10655">
    <property type="entry name" value="LYSOPHOSPHOLIPASE-RELATED"/>
    <property type="match status" value="1"/>
</dbReference>
<evidence type="ECO:0000313" key="13">
    <source>
        <dbReference type="Proteomes" id="UP000007879"/>
    </source>
</evidence>
<evidence type="ECO:0000256" key="9">
    <source>
        <dbReference type="ARBA" id="ARBA00047337"/>
    </source>
</evidence>
<keyword evidence="5" id="KW-0378">Hydrolase</keyword>
<evidence type="ECO:0000256" key="6">
    <source>
        <dbReference type="ARBA" id="ARBA00022832"/>
    </source>
</evidence>
<proteinExistence type="inferred from homology"/>
<keyword evidence="6" id="KW-0276">Fatty acid metabolism</keyword>
<dbReference type="GO" id="GO:0052689">
    <property type="term" value="F:carboxylic ester hydrolase activity"/>
    <property type="evidence" value="ECO:0007669"/>
    <property type="project" value="TreeGrafter"/>
</dbReference>
<protein>
    <recommendedName>
        <fullName evidence="3">palmitoyl-protein hydrolase</fullName>
        <ecNumber evidence="3">3.1.2.22</ecNumber>
    </recommendedName>
    <alternativeName>
        <fullName evidence="8">Palmitoyl-protein hydrolase</fullName>
    </alternativeName>
</protein>
<dbReference type="SUPFAM" id="SSF53474">
    <property type="entry name" value="alpha/beta-Hydrolases"/>
    <property type="match status" value="1"/>
</dbReference>
<evidence type="ECO:0000256" key="3">
    <source>
        <dbReference type="ARBA" id="ARBA00012423"/>
    </source>
</evidence>
<name>A0A1X7VNA0_AMPQE</name>
<evidence type="ECO:0000256" key="5">
    <source>
        <dbReference type="ARBA" id="ARBA00022801"/>
    </source>
</evidence>
<gene>
    <name evidence="12" type="primary">100634971</name>
</gene>
<dbReference type="InterPro" id="IPR003140">
    <property type="entry name" value="PLipase/COase/thioEstase"/>
</dbReference>
<organism evidence="12">
    <name type="scientific">Amphimedon queenslandica</name>
    <name type="common">Sponge</name>
    <dbReference type="NCBI Taxonomy" id="400682"/>
    <lineage>
        <taxon>Eukaryota</taxon>
        <taxon>Metazoa</taxon>
        <taxon>Porifera</taxon>
        <taxon>Demospongiae</taxon>
        <taxon>Heteroscleromorpha</taxon>
        <taxon>Haplosclerida</taxon>
        <taxon>Niphatidae</taxon>
        <taxon>Amphimedon</taxon>
    </lineage>
</organism>
<sequence length="235" mass="25495">MAASQLCSKLFQKSCAISEATSKQSATILFLHGLGDTGHGWCQLIGEIKQPYMSLICPTAPVMPVTLNSGMRMPSWFDLYSLDKEGRQDEEGIRAAAKNVHDAIEEIEKGGTPTNRILLGGFSQGGSLAAFAGLTYPKPLAGLLLLSCWVPLHDSLMNESNDVNKVIPILQCHGDSDMMVKYLYGQKSAELLSSLNPSNHTFKTYNGLGHSSDPREMRDIEVWLGKLLPPVGGAM</sequence>
<dbReference type="OMA" id="GLTYPHK"/>
<dbReference type="InterPro" id="IPR050565">
    <property type="entry name" value="LYPA1-2/EST-like"/>
</dbReference>
<dbReference type="OrthoDB" id="2418081at2759"/>
<reference evidence="13" key="1">
    <citation type="journal article" date="2010" name="Nature">
        <title>The Amphimedon queenslandica genome and the evolution of animal complexity.</title>
        <authorList>
            <person name="Srivastava M."/>
            <person name="Simakov O."/>
            <person name="Chapman J."/>
            <person name="Fahey B."/>
            <person name="Gauthier M.E."/>
            <person name="Mitros T."/>
            <person name="Richards G.S."/>
            <person name="Conaco C."/>
            <person name="Dacre M."/>
            <person name="Hellsten U."/>
            <person name="Larroux C."/>
            <person name="Putnam N.H."/>
            <person name="Stanke M."/>
            <person name="Adamska M."/>
            <person name="Darling A."/>
            <person name="Degnan S.M."/>
            <person name="Oakley T.H."/>
            <person name="Plachetzki D.C."/>
            <person name="Zhai Y."/>
            <person name="Adamski M."/>
            <person name="Calcino A."/>
            <person name="Cummins S.F."/>
            <person name="Goodstein D.M."/>
            <person name="Harris C."/>
            <person name="Jackson D.J."/>
            <person name="Leys S.P."/>
            <person name="Shu S."/>
            <person name="Woodcroft B.J."/>
            <person name="Vervoort M."/>
            <person name="Kosik K.S."/>
            <person name="Manning G."/>
            <person name="Degnan B.M."/>
            <person name="Rokhsar D.S."/>
        </authorList>
    </citation>
    <scope>NUCLEOTIDE SEQUENCE [LARGE SCALE GENOMIC DNA]</scope>
</reference>
<comment type="catalytic activity">
    <reaction evidence="9">
        <text>S-hexadecanoyl-L-cysteinyl-[protein] + H2O = L-cysteinyl-[protein] + hexadecanoate + H(+)</text>
        <dbReference type="Rhea" id="RHEA:19233"/>
        <dbReference type="Rhea" id="RHEA-COMP:10131"/>
        <dbReference type="Rhea" id="RHEA-COMP:11032"/>
        <dbReference type="ChEBI" id="CHEBI:7896"/>
        <dbReference type="ChEBI" id="CHEBI:15377"/>
        <dbReference type="ChEBI" id="CHEBI:15378"/>
        <dbReference type="ChEBI" id="CHEBI:29950"/>
        <dbReference type="ChEBI" id="CHEBI:74151"/>
        <dbReference type="EC" id="3.1.2.22"/>
    </reaction>
</comment>
<evidence type="ECO:0000256" key="2">
    <source>
        <dbReference type="ARBA" id="ARBA00006499"/>
    </source>
</evidence>
<reference evidence="12" key="2">
    <citation type="submission" date="2017-05" db="UniProtKB">
        <authorList>
            <consortium name="EnsemblMetazoa"/>
        </authorList>
    </citation>
    <scope>IDENTIFICATION</scope>
</reference>
<dbReference type="STRING" id="400682.A0A1X7VNA0"/>
<keyword evidence="13" id="KW-1185">Reference proteome</keyword>
<dbReference type="Proteomes" id="UP000007879">
    <property type="component" value="Unassembled WGS sequence"/>
</dbReference>